<gene>
    <name evidence="1" type="ORF">GLW07_00365</name>
</gene>
<dbReference type="Pfam" id="PF13040">
    <property type="entry name" value="Fur_reg_FbpB"/>
    <property type="match status" value="1"/>
</dbReference>
<evidence type="ECO:0000313" key="1">
    <source>
        <dbReference type="EMBL" id="MYL61796.1"/>
    </source>
</evidence>
<dbReference type="AlphaFoldDB" id="A0A845ETP2"/>
<name>A0A845ETP2_9BACL</name>
<evidence type="ECO:0000313" key="2">
    <source>
        <dbReference type="Proteomes" id="UP000447833"/>
    </source>
</evidence>
<dbReference type="EMBL" id="WMEY01000001">
    <property type="protein sequence ID" value="MYL61796.1"/>
    <property type="molecule type" value="Genomic_DNA"/>
</dbReference>
<reference evidence="1 2" key="1">
    <citation type="submission" date="2019-11" db="EMBL/GenBank/DDBJ databases">
        <title>Genome sequences of 17 halophilic strains isolated from different environments.</title>
        <authorList>
            <person name="Furrow R.E."/>
        </authorList>
    </citation>
    <scope>NUCLEOTIDE SEQUENCE [LARGE SCALE GENOMIC DNA]</scope>
    <source>
        <strain evidence="1 2">22506_14_FS</strain>
    </source>
</reference>
<organism evidence="1 2">
    <name type="scientific">Guptibacillus hwajinpoensis</name>
    <dbReference type="NCBI Taxonomy" id="208199"/>
    <lineage>
        <taxon>Bacteria</taxon>
        <taxon>Bacillati</taxon>
        <taxon>Bacillota</taxon>
        <taxon>Bacilli</taxon>
        <taxon>Bacillales</taxon>
        <taxon>Guptibacillaceae</taxon>
        <taxon>Guptibacillus</taxon>
    </lineage>
</organism>
<sequence length="40" mass="4834">MLKKLKKLTFKQLVDQNKAELLKNEKELAEIEKRIDNRHV</sequence>
<dbReference type="InterPro" id="IPR025004">
    <property type="entry name" value="SenN/SenS"/>
</dbReference>
<accession>A0A845ETP2</accession>
<protein>
    <submittedName>
        <fullName evidence="1">FbpB family small basic protein</fullName>
    </submittedName>
</protein>
<comment type="caution">
    <text evidence="1">The sequence shown here is derived from an EMBL/GenBank/DDBJ whole genome shotgun (WGS) entry which is preliminary data.</text>
</comment>
<proteinExistence type="predicted"/>
<dbReference type="Proteomes" id="UP000447833">
    <property type="component" value="Unassembled WGS sequence"/>
</dbReference>